<dbReference type="PROSITE" id="PS51257">
    <property type="entry name" value="PROKAR_LIPOPROTEIN"/>
    <property type="match status" value="1"/>
</dbReference>
<keyword evidence="4 5" id="KW-0732">Signal</keyword>
<evidence type="ECO:0000256" key="3">
    <source>
        <dbReference type="ARBA" id="ARBA00022448"/>
    </source>
</evidence>
<name>A0A4R1HXK9_PSEEN</name>
<evidence type="ECO:0000256" key="4">
    <source>
        <dbReference type="ARBA" id="ARBA00022729"/>
    </source>
</evidence>
<organism evidence="7 8">
    <name type="scientific">Pseudonocardia endophytica</name>
    <dbReference type="NCBI Taxonomy" id="401976"/>
    <lineage>
        <taxon>Bacteria</taxon>
        <taxon>Bacillati</taxon>
        <taxon>Actinomycetota</taxon>
        <taxon>Actinomycetes</taxon>
        <taxon>Pseudonocardiales</taxon>
        <taxon>Pseudonocardiaceae</taxon>
        <taxon>Pseudonocardia</taxon>
    </lineage>
</organism>
<feature type="signal peptide" evidence="5">
    <location>
        <begin position="1"/>
        <end position="34"/>
    </location>
</feature>
<accession>A0A4R1HXK9</accession>
<evidence type="ECO:0000259" key="6">
    <source>
        <dbReference type="PROSITE" id="PS50983"/>
    </source>
</evidence>
<comment type="similarity">
    <text evidence="2">Belongs to the bacterial solute-binding protein 8 family.</text>
</comment>
<evidence type="ECO:0000256" key="1">
    <source>
        <dbReference type="ARBA" id="ARBA00004196"/>
    </source>
</evidence>
<evidence type="ECO:0000313" key="7">
    <source>
        <dbReference type="EMBL" id="TCK26221.1"/>
    </source>
</evidence>
<dbReference type="SUPFAM" id="SSF53807">
    <property type="entry name" value="Helical backbone' metal receptor"/>
    <property type="match status" value="1"/>
</dbReference>
<dbReference type="PANTHER" id="PTHR30532:SF24">
    <property type="entry name" value="FERRIC ENTEROBACTIN-BINDING PERIPLASMIC PROTEIN FEPB"/>
    <property type="match status" value="1"/>
</dbReference>
<reference evidence="7 8" key="1">
    <citation type="submission" date="2019-03" db="EMBL/GenBank/DDBJ databases">
        <title>Sequencing the genomes of 1000 actinobacteria strains.</title>
        <authorList>
            <person name="Klenk H.-P."/>
        </authorList>
    </citation>
    <scope>NUCLEOTIDE SEQUENCE [LARGE SCALE GENOMIC DNA]</scope>
    <source>
        <strain evidence="7 8">DSM 44969</strain>
    </source>
</reference>
<dbReference type="EMBL" id="SMFZ01000001">
    <property type="protein sequence ID" value="TCK26221.1"/>
    <property type="molecule type" value="Genomic_DNA"/>
</dbReference>
<dbReference type="InterPro" id="IPR002491">
    <property type="entry name" value="ABC_transptr_periplasmic_BD"/>
</dbReference>
<evidence type="ECO:0000313" key="8">
    <source>
        <dbReference type="Proteomes" id="UP000295560"/>
    </source>
</evidence>
<sequence>MVGGKGRGRWAAVATVAVALTLVAACGSSGSEQAGATGAAGAFPVTVDGKLGPATIPAKPLRVVAMSWTDADVALGMGVTPVGMASVSTADGGIEPWTKAVLGTAPAPELFDVTRADPIETVAALKPDVILATKDYNLEQSYADLSRIAPVVGYRNAPNADTWQDTTTRIGTALGVPDAAKRSIDDANAAVAAARGQHPEFADRTFGLLVGPSPDGVYAVNSVDDASAGLLSGLGLTLTPTIAGTPASGIPGRTKLSYEQLTLAQADVLLATGPPSGLARLKATPSFTALPVVARGGYVPLDAATAQSIAFPSPISIRWGIGTIAPKISTALKG</sequence>
<dbReference type="InterPro" id="IPR051313">
    <property type="entry name" value="Bact_iron-sidero_bind"/>
</dbReference>
<dbReference type="GO" id="GO:0030288">
    <property type="term" value="C:outer membrane-bounded periplasmic space"/>
    <property type="evidence" value="ECO:0007669"/>
    <property type="project" value="TreeGrafter"/>
</dbReference>
<evidence type="ECO:0000256" key="5">
    <source>
        <dbReference type="SAM" id="SignalP"/>
    </source>
</evidence>
<comment type="caution">
    <text evidence="7">The sequence shown here is derived from an EMBL/GenBank/DDBJ whole genome shotgun (WGS) entry which is preliminary data.</text>
</comment>
<dbReference type="GO" id="GO:1901678">
    <property type="term" value="P:iron coordination entity transport"/>
    <property type="evidence" value="ECO:0007669"/>
    <property type="project" value="UniProtKB-ARBA"/>
</dbReference>
<proteinExistence type="inferred from homology"/>
<feature type="chain" id="PRO_5038589239" evidence="5">
    <location>
        <begin position="35"/>
        <end position="334"/>
    </location>
</feature>
<dbReference type="RefSeq" id="WP_165922222.1">
    <property type="nucleotide sequence ID" value="NZ_SMFZ01000001.1"/>
</dbReference>
<keyword evidence="3" id="KW-0813">Transport</keyword>
<protein>
    <submittedName>
        <fullName evidence="7">Iron complex transport system substrate-binding protein</fullName>
    </submittedName>
</protein>
<dbReference type="Pfam" id="PF01497">
    <property type="entry name" value="Peripla_BP_2"/>
    <property type="match status" value="1"/>
</dbReference>
<dbReference type="PROSITE" id="PS50983">
    <property type="entry name" value="FE_B12_PBP"/>
    <property type="match status" value="1"/>
</dbReference>
<dbReference type="Gene3D" id="3.40.50.1980">
    <property type="entry name" value="Nitrogenase molybdenum iron protein domain"/>
    <property type="match status" value="2"/>
</dbReference>
<evidence type="ECO:0000256" key="2">
    <source>
        <dbReference type="ARBA" id="ARBA00008814"/>
    </source>
</evidence>
<dbReference type="AlphaFoldDB" id="A0A4R1HXK9"/>
<feature type="domain" description="Fe/B12 periplasmic-binding" evidence="6">
    <location>
        <begin position="62"/>
        <end position="332"/>
    </location>
</feature>
<dbReference type="PANTHER" id="PTHR30532">
    <property type="entry name" value="IRON III DICITRATE-BINDING PERIPLASMIC PROTEIN"/>
    <property type="match status" value="1"/>
</dbReference>
<gene>
    <name evidence="7" type="ORF">EV378_2050</name>
</gene>
<dbReference type="Proteomes" id="UP000295560">
    <property type="component" value="Unassembled WGS sequence"/>
</dbReference>
<keyword evidence="8" id="KW-1185">Reference proteome</keyword>
<comment type="subcellular location">
    <subcellularLocation>
        <location evidence="1">Cell envelope</location>
    </subcellularLocation>
</comment>